<keyword evidence="1" id="KW-0732">Signal</keyword>
<dbReference type="PANTHER" id="PTHR31111">
    <property type="entry name" value="BNAA05G37150D PROTEIN-RELATED"/>
    <property type="match status" value="1"/>
</dbReference>
<dbReference type="EnsemblPlants" id="ONIVA07G05290.1">
    <property type="protein sequence ID" value="ONIVA07G05290.1"/>
    <property type="gene ID" value="ONIVA07G05290"/>
</dbReference>
<evidence type="ECO:0000313" key="3">
    <source>
        <dbReference type="EnsemblPlants" id="ONIVA07G05290.1"/>
    </source>
</evidence>
<dbReference type="OMA" id="SIDQRRC"/>
<dbReference type="Pfam" id="PF08268">
    <property type="entry name" value="FBA_3"/>
    <property type="match status" value="1"/>
</dbReference>
<dbReference type="Proteomes" id="UP000006591">
    <property type="component" value="Chromosome 7"/>
</dbReference>
<dbReference type="InterPro" id="IPR013187">
    <property type="entry name" value="F-box-assoc_dom_typ3"/>
</dbReference>
<dbReference type="eggNOG" id="ENOG502R1S4">
    <property type="taxonomic scope" value="Eukaryota"/>
</dbReference>
<name>A0A0E0HXX1_ORYNI</name>
<dbReference type="NCBIfam" id="TIGR01640">
    <property type="entry name" value="F_box_assoc_1"/>
    <property type="match status" value="1"/>
</dbReference>
<evidence type="ECO:0000259" key="2">
    <source>
        <dbReference type="Pfam" id="PF08268"/>
    </source>
</evidence>
<dbReference type="AlphaFoldDB" id="A0A0E0HXX1"/>
<dbReference type="STRING" id="4536.A0A0E0HXX1"/>
<feature type="signal peptide" evidence="1">
    <location>
        <begin position="1"/>
        <end position="19"/>
    </location>
</feature>
<feature type="domain" description="F-box associated beta-propeller type 3" evidence="2">
    <location>
        <begin position="8"/>
        <end position="209"/>
    </location>
</feature>
<feature type="chain" id="PRO_5002362116" description="F-box associated beta-propeller type 3 domain-containing protein" evidence="1">
    <location>
        <begin position="20"/>
        <end position="467"/>
    </location>
</feature>
<accession>A0A0E0HXX1</accession>
<evidence type="ECO:0000313" key="4">
    <source>
        <dbReference type="Proteomes" id="UP000006591"/>
    </source>
</evidence>
<dbReference type="HOGENOM" id="CLU_621712_0_0_1"/>
<reference evidence="3" key="1">
    <citation type="submission" date="2015-04" db="UniProtKB">
        <authorList>
            <consortium name="EnsemblPlants"/>
        </authorList>
    </citation>
    <scope>IDENTIFICATION</scope>
    <source>
        <strain evidence="3">SL10</strain>
    </source>
</reference>
<proteinExistence type="predicted"/>
<dbReference type="InterPro" id="IPR017451">
    <property type="entry name" value="F-box-assoc_interact_dom"/>
</dbReference>
<keyword evidence="4" id="KW-1185">Reference proteome</keyword>
<evidence type="ECO:0000256" key="1">
    <source>
        <dbReference type="SAM" id="SignalP"/>
    </source>
</evidence>
<dbReference type="PANTHER" id="PTHR31111:SF133">
    <property type="entry name" value="OS07G0196600 PROTEIN"/>
    <property type="match status" value="1"/>
</dbReference>
<protein>
    <recommendedName>
        <fullName evidence="2">F-box associated beta-propeller type 3 domain-containing protein</fullName>
    </recommendedName>
</protein>
<dbReference type="Gramene" id="ONIVA07G05290.1">
    <property type="protein sequence ID" value="ONIVA07G05290.1"/>
    <property type="gene ID" value="ONIVA07G05290"/>
</dbReference>
<reference evidence="3" key="2">
    <citation type="submission" date="2018-04" db="EMBL/GenBank/DDBJ databases">
        <title>OnivRS2 (Oryza nivara Reference Sequence Version 2).</title>
        <authorList>
            <person name="Zhang J."/>
            <person name="Kudrna D."/>
            <person name="Lee S."/>
            <person name="Talag J."/>
            <person name="Rajasekar S."/>
            <person name="Welchert J."/>
            <person name="Hsing Y.-I."/>
            <person name="Wing R.A."/>
        </authorList>
    </citation>
    <scope>NUCLEOTIDE SEQUENCE [LARGE SCALE GENOMIC DNA]</scope>
    <source>
        <strain evidence="3">SL10</strain>
    </source>
</reference>
<sequence length="467" mass="51125">MLHPLCLWVLNPATGVTVALPKNHSDEIAAGRGMMMYHGKVESHAFGEISSTGVYKALRIIRFYQRQLCEVIAVDGNNQDMWRKMQGPPATICCSKQMRCVVVDGVVYFMMEFYTTYFEIVVLPVEPGSIASFNLETEKWMTVQGPEVVHRHVQDGDSTYSELNLQLSLADSGGCLVTVHNIPPIRMDLWFLTDSETGMWVKKFSLPSQFIIVTVHPLLVLDEGRVYTRSVNKEFRSEDPGTGTCATVFEASRSSYKHFERCYGTAVGTGTARYQNPSHWIWPDPTAGRVWYRAVPILSLCNTTRRTEVEGQKRNFACNNRIGRDGRAARTLEALGFSIDQRRCRLLDRRRRLLEVNSAIAAAAAGNDDINAAASGKDDIDATTAAGNDEFAAAVACFNIATATATGKDDIDAAAAGKDDINAAATRNDEFATAAACFNAVAAGKDEFDAAAATCFNACRNPPLAAT</sequence>
<organism evidence="3">
    <name type="scientific">Oryza nivara</name>
    <name type="common">Indian wild rice</name>
    <name type="synonym">Oryza sativa f. spontanea</name>
    <dbReference type="NCBI Taxonomy" id="4536"/>
    <lineage>
        <taxon>Eukaryota</taxon>
        <taxon>Viridiplantae</taxon>
        <taxon>Streptophyta</taxon>
        <taxon>Embryophyta</taxon>
        <taxon>Tracheophyta</taxon>
        <taxon>Spermatophyta</taxon>
        <taxon>Magnoliopsida</taxon>
        <taxon>Liliopsida</taxon>
        <taxon>Poales</taxon>
        <taxon>Poaceae</taxon>
        <taxon>BOP clade</taxon>
        <taxon>Oryzoideae</taxon>
        <taxon>Oryzeae</taxon>
        <taxon>Oryzinae</taxon>
        <taxon>Oryza</taxon>
    </lineage>
</organism>